<accession>A0A931F6F2</accession>
<dbReference type="Gene3D" id="3.30.565.10">
    <property type="entry name" value="Histidine kinase-like ATPase, C-terminal domain"/>
    <property type="match status" value="1"/>
</dbReference>
<dbReference type="RefSeq" id="WP_270452151.1">
    <property type="nucleotide sequence ID" value="NZ_JADPIE010000001.1"/>
</dbReference>
<reference evidence="1" key="1">
    <citation type="submission" date="2020-11" db="EMBL/GenBank/DDBJ databases">
        <title>Halonatronomonas betainensis gen. nov., sp. nov. a novel haloalkaliphilic representative of the family Halanaerobiacae capable of betaine degradation.</title>
        <authorList>
            <person name="Boltyanskaya Y."/>
            <person name="Kevbrin V."/>
            <person name="Detkova E."/>
            <person name="Grouzdev D.S."/>
            <person name="Koziaeva V."/>
            <person name="Zhilina T."/>
        </authorList>
    </citation>
    <scope>NUCLEOTIDE SEQUENCE</scope>
    <source>
        <strain evidence="1">Z-7014</strain>
    </source>
</reference>
<gene>
    <name evidence="1" type="ORF">I0Q91_00385</name>
</gene>
<organism evidence="1 2">
    <name type="scientific">Halonatronomonas betaini</name>
    <dbReference type="NCBI Taxonomy" id="2778430"/>
    <lineage>
        <taxon>Bacteria</taxon>
        <taxon>Bacillati</taxon>
        <taxon>Bacillota</taxon>
        <taxon>Clostridia</taxon>
        <taxon>Halanaerobiales</taxon>
        <taxon>Halarsenatibacteraceae</taxon>
        <taxon>Halonatronomonas</taxon>
    </lineage>
</organism>
<dbReference type="Pfam" id="PF13589">
    <property type="entry name" value="HATPase_c_3"/>
    <property type="match status" value="1"/>
</dbReference>
<keyword evidence="1" id="KW-0067">ATP-binding</keyword>
<evidence type="ECO:0000313" key="1">
    <source>
        <dbReference type="EMBL" id="MBF8435521.1"/>
    </source>
</evidence>
<comment type="caution">
    <text evidence="1">The sequence shown here is derived from an EMBL/GenBank/DDBJ whole genome shotgun (WGS) entry which is preliminary data.</text>
</comment>
<dbReference type="InterPro" id="IPR036890">
    <property type="entry name" value="HATPase_C_sf"/>
</dbReference>
<keyword evidence="1" id="KW-0547">Nucleotide-binding</keyword>
<evidence type="ECO:0000313" key="2">
    <source>
        <dbReference type="Proteomes" id="UP000621436"/>
    </source>
</evidence>
<dbReference type="EMBL" id="JADPIE010000001">
    <property type="protein sequence ID" value="MBF8435521.1"/>
    <property type="molecule type" value="Genomic_DNA"/>
</dbReference>
<keyword evidence="2" id="KW-1185">Reference proteome</keyword>
<dbReference type="GO" id="GO:0005524">
    <property type="term" value="F:ATP binding"/>
    <property type="evidence" value="ECO:0007669"/>
    <property type="project" value="UniProtKB-KW"/>
</dbReference>
<name>A0A931F6F2_9FIRM</name>
<proteinExistence type="predicted"/>
<dbReference type="SUPFAM" id="SSF55874">
    <property type="entry name" value="ATPase domain of HSP90 chaperone/DNA topoisomerase II/histidine kinase"/>
    <property type="match status" value="1"/>
</dbReference>
<protein>
    <submittedName>
        <fullName evidence="1">ATP-binding protein</fullName>
    </submittedName>
</protein>
<dbReference type="Proteomes" id="UP000621436">
    <property type="component" value="Unassembled WGS sequence"/>
</dbReference>
<sequence>MNEEIIVGKYTLESLTMGMYSNAMVIYREYIQNSVDAINQAINNGLINKDEGKIEIIVDKDNARITIKDNGIAIPQGQVLKTLLDIGNSNKDIESSNGFRGIGRLAGLSYCQNLKFVTSYEGETDKSIVKFDSAKLNEYMKPGKYNDYDLISVIKDITDYKFVDDKEDTHFFKVILEDVENYDQILDFQEVKNYLSQIAPVSYDSGKFSFANEIKDKFEDNGIIIPEYKILISNKEKKELINKSFCDSFSSNRSKKVNDSIKDIGYKFIEDENGVIIAGLWYAKSNYYGTISNNNIKGIRLRKGNFQIGDRFVLTSMFKEDRFSGWFQGEVHVVDDRFIPNSRRDNFEKSKLYYYLIDQLSKVGNSLSKEIRKISQERNKIKKDKELFNDLDILTGEKTLDIDYKILALLKHIPKQDKKVINKILNILDSDSDINDNQTEKIINKILLNY</sequence>
<dbReference type="AlphaFoldDB" id="A0A931F6F2"/>